<dbReference type="PROSITE" id="PS00141">
    <property type="entry name" value="ASP_PROTEASE"/>
    <property type="match status" value="1"/>
</dbReference>
<comment type="caution">
    <text evidence="11">The sequence shown here is derived from an EMBL/GenBank/DDBJ whole genome shotgun (WGS) entry which is preliminary data.</text>
</comment>
<dbReference type="InterPro" id="IPR021109">
    <property type="entry name" value="Peptidase_aspartic_dom_sf"/>
</dbReference>
<keyword evidence="3" id="KW-0548">Nucleotidyltransferase</keyword>
<evidence type="ECO:0000259" key="9">
    <source>
        <dbReference type="PROSITE" id="PS50175"/>
    </source>
</evidence>
<dbReference type="Pfam" id="PF00570">
    <property type="entry name" value="HRDC"/>
    <property type="match status" value="1"/>
</dbReference>
<dbReference type="SUPFAM" id="SSF47819">
    <property type="entry name" value="HRDC-like"/>
    <property type="match status" value="1"/>
</dbReference>
<gene>
    <name evidence="11" type="ORF">ODALV1_LOCUS17922</name>
</gene>
<dbReference type="InterPro" id="IPR002121">
    <property type="entry name" value="HRDC_dom"/>
</dbReference>
<dbReference type="InterPro" id="IPR044876">
    <property type="entry name" value="HRDC_dom_sf"/>
</dbReference>
<dbReference type="InterPro" id="IPR045092">
    <property type="entry name" value="Rrp6-like"/>
</dbReference>
<feature type="compositionally biased region" description="Polar residues" evidence="8">
    <location>
        <begin position="642"/>
        <end position="662"/>
    </location>
</feature>
<feature type="compositionally biased region" description="Polar residues" evidence="8">
    <location>
        <begin position="607"/>
        <end position="623"/>
    </location>
</feature>
<dbReference type="PANTHER" id="PTHR12124">
    <property type="entry name" value="POLYMYOSITIS/SCLERODERMA AUTOANTIGEN-RELATED"/>
    <property type="match status" value="1"/>
</dbReference>
<dbReference type="SMART" id="SM00474">
    <property type="entry name" value="35EXOc"/>
    <property type="match status" value="1"/>
</dbReference>
<evidence type="ECO:0000259" key="10">
    <source>
        <dbReference type="PROSITE" id="PS50967"/>
    </source>
</evidence>
<keyword evidence="2" id="KW-0808">Transferase</keyword>
<dbReference type="PANTHER" id="PTHR12124:SF47">
    <property type="entry name" value="EXOSOME COMPONENT 10"/>
    <property type="match status" value="1"/>
</dbReference>
<evidence type="ECO:0000256" key="2">
    <source>
        <dbReference type="ARBA" id="ARBA00022679"/>
    </source>
</evidence>
<dbReference type="PROSITE" id="PS50967">
    <property type="entry name" value="HRDC"/>
    <property type="match status" value="1"/>
</dbReference>
<dbReference type="Pfam" id="PF01612">
    <property type="entry name" value="DNA_pol_A_exo1"/>
    <property type="match status" value="1"/>
</dbReference>
<feature type="domain" description="HRDC" evidence="10">
    <location>
        <begin position="1551"/>
        <end position="1634"/>
    </location>
</feature>
<evidence type="ECO:0000256" key="3">
    <source>
        <dbReference type="ARBA" id="ARBA00022695"/>
    </source>
</evidence>
<dbReference type="Pfam" id="PF03732">
    <property type="entry name" value="Retrotrans_gag"/>
    <property type="match status" value="1"/>
</dbReference>
<evidence type="ECO:0000256" key="6">
    <source>
        <dbReference type="ARBA" id="ARBA00023242"/>
    </source>
</evidence>
<dbReference type="SUPFAM" id="SSF50630">
    <property type="entry name" value="Acid proteases"/>
    <property type="match status" value="1"/>
</dbReference>
<feature type="coiled-coil region" evidence="7">
    <location>
        <begin position="150"/>
        <end position="208"/>
    </location>
</feature>
<evidence type="ECO:0000313" key="12">
    <source>
        <dbReference type="Proteomes" id="UP001642540"/>
    </source>
</evidence>
<dbReference type="Proteomes" id="UP001642540">
    <property type="component" value="Unassembled WGS sequence"/>
</dbReference>
<feature type="compositionally biased region" description="Basic and acidic residues" evidence="8">
    <location>
        <begin position="624"/>
        <end position="636"/>
    </location>
</feature>
<dbReference type="InterPro" id="IPR036397">
    <property type="entry name" value="RNaseH_sf"/>
</dbReference>
<evidence type="ECO:0000256" key="1">
    <source>
        <dbReference type="ARBA" id="ARBA00004123"/>
    </source>
</evidence>
<keyword evidence="5" id="KW-0695">RNA-directed DNA polymerase</keyword>
<feature type="compositionally biased region" description="Polar residues" evidence="8">
    <location>
        <begin position="303"/>
        <end position="321"/>
    </location>
</feature>
<proteinExistence type="predicted"/>
<reference evidence="11 12" key="1">
    <citation type="submission" date="2024-08" db="EMBL/GenBank/DDBJ databases">
        <authorList>
            <person name="Cucini C."/>
            <person name="Frati F."/>
        </authorList>
    </citation>
    <scope>NUCLEOTIDE SEQUENCE [LARGE SCALE GENOMIC DNA]</scope>
</reference>
<keyword evidence="7" id="KW-0175">Coiled coil</keyword>
<keyword evidence="6" id="KW-0539">Nucleus</keyword>
<feature type="region of interest" description="Disordered" evidence="8">
    <location>
        <begin position="535"/>
        <end position="679"/>
    </location>
</feature>
<evidence type="ECO:0000256" key="5">
    <source>
        <dbReference type="ARBA" id="ARBA00022918"/>
    </source>
</evidence>
<dbReference type="InterPro" id="IPR010997">
    <property type="entry name" value="HRDC-like_sf"/>
</dbReference>
<dbReference type="InterPro" id="IPR018061">
    <property type="entry name" value="Retropepsins"/>
</dbReference>
<feature type="compositionally biased region" description="Low complexity" evidence="8">
    <location>
        <begin position="588"/>
        <end position="598"/>
    </location>
</feature>
<feature type="region of interest" description="Disordered" evidence="8">
    <location>
        <begin position="303"/>
        <end position="329"/>
    </location>
</feature>
<feature type="compositionally biased region" description="Basic and acidic residues" evidence="8">
    <location>
        <begin position="1198"/>
        <end position="1208"/>
    </location>
</feature>
<evidence type="ECO:0000256" key="7">
    <source>
        <dbReference type="SAM" id="Coils"/>
    </source>
</evidence>
<dbReference type="InterPro" id="IPR012337">
    <property type="entry name" value="RNaseH-like_sf"/>
</dbReference>
<feature type="region of interest" description="Disordered" evidence="8">
    <location>
        <begin position="82"/>
        <end position="142"/>
    </location>
</feature>
<dbReference type="Gene3D" id="3.30.420.10">
    <property type="entry name" value="Ribonuclease H-like superfamily/Ribonuclease H"/>
    <property type="match status" value="1"/>
</dbReference>
<keyword evidence="12" id="KW-1185">Reference proteome</keyword>
<feature type="compositionally biased region" description="Basic and acidic residues" evidence="8">
    <location>
        <begin position="554"/>
        <end position="572"/>
    </location>
</feature>
<dbReference type="InterPro" id="IPR001969">
    <property type="entry name" value="Aspartic_peptidase_AS"/>
</dbReference>
<evidence type="ECO:0000313" key="11">
    <source>
        <dbReference type="EMBL" id="CAL8117968.1"/>
    </source>
</evidence>
<dbReference type="InterPro" id="IPR001995">
    <property type="entry name" value="Peptidase_A2_cat"/>
</dbReference>
<sequence>MTSKARTTRSRARQTQNFQHLQICMRGRPVAEIIQNSVTTAPLEMDLTNMGNSALSSSRGLMNEADLASRFPNIFLQRENMPQQNEQQSTEPSTHRGHSNVQAGAQGSSDRGDEDNEDDRVSSVDGEENDDEVVSVIDREQSDIPENITVDELYQDMHRMRRDMNKLLNENRIFSKANRRLQEQNKRLESVLARNTSAQAQSEELAQNVTGYLHNANQLPQNWPMHNGQRFQRHDIAASNEFRNMAGLAGNRNVQVEGVRNALAQITIREAQNDTTQVHARGTVPTRSAGQDIPLIPRINVNTMTHDGTSANSASAPNGRSNGFNFANNGHAGWQVTNGGVVPPQGQAQVSSGLFRIDPNKEIRSLLKNLEPPTFTGKPDSKSAYDFLLQLEKYQSITGCSLNTLLKGVIPFALKDRAYTWYETEDLVERFRDWADFVLRFRRKFQSYDYYDALRRELDNRTQGRNELLSDYISVVIGFFRRFDREVGTEEVVRKVLQGLHPSYMTFYRDISQSADLRSLIQNAQALDDILERRKNYKPPPTENLVEPGLACPDIEKTEKSYHDRSRRDRYYNHQSQQGNRRDRSESSDSTSNSGSGNKVSFAFPPQKTTETSNTKTSFNSNKIRSDSQDRGRSSEFRTILKGSQGTGNPNPNSERSRSQSPPNNPGKRPEPESNQAVNLGETEICRKPFSVNKLPYIEINILGQTIPALLDTGSSISIIGDELIQKVREQNLPVREEKLKILALCGAVEAALAVDLDIEFPAGVRTHKFILLPNSIKYVLLGRDFIGAEDIGIFISKGGYTIGNDQCEVRPFTKAESLIPLSQTTEIENDTLRAESHVIEDRLEDFVINLDAKDQTVSIPATVLFNWAREFEDEEEKEPDFEENLEPLLSGRLETILIPSELSEYKKEKLREIITSFDSLFSPIPGLCTLYTHRIDTGTSAPVKSRYCPMSKGSSMFSIKASFDPKYLLQFYGIVVPDYGTQTHAQHNVIENEEKHAVYEDVSMQVDSSEWEEAHTTLEQKETLGFQPKHEHKKVFYSDTKTGLIKVTMLHPDYCNPSKNFKPLNIQVTGSRKMLPNGKWDDDGVIGFQRRRFHITRDMEKLKSLLHPKHKRFALRATKFSVGLVWEHKRLAITPSVRRIWANVEKRDPVLPPYFEPYIPPSAPYYKLNRSDLAQKGNILRKKMDDERHRKRKWAEKKKGTADEEMVKRHRIDKPSCSVPSSSPLQVLVKRFSSTVSSTSVSNVSSSPAQITKFHSFDMQNIQGNQLTQARIRWGTQRIRPHSSISGFLDWRKRINNAYPKELTVHPYERIIQDWRITNTMVATTSLSFPRILKYVRTESELIECSLELENHSEMTVDTEMNTESYYHLICVIQFSTSTTDYVIDAITLFSKIKENLGTIFENPTKLKIFHSCNDLIHLQRNFDIFTVGMIDTQEAYEITTGKKQVSLAEMVQCLLNVDIDKSAQRADWRLSPLPSELIEYAASDTKLLFQCWLRIKHDAVAIECESFPNSIARQLQLVSSLRVNTPAGAWHAYFDSMRNNQDILSRFGTVGQQQLFEALFNWRETVAKDLDFHPTKILRDKELQFVTRSMPKSIRTFRKLAFFNKNVDVDKYKEALHIIESKRSTVFRLVESANPQPVGRVVFFEDSESDSDREWDFYPNARQNHNVEESHCHVSGHPVLPSVNQAGVQENIVYAPPHEPNNSLSMSKLAKQQRRYRANVKARLQQNPLDNPIAKRNKINRIARNCVAKAPPFTGWEQQFIYQSVVLFLTTSISPQGIFSPRPDHPQSKSPQDSRILLSTAVSSSNFQQPLRLIYKY</sequence>
<feature type="domain" description="Peptidase A2" evidence="9">
    <location>
        <begin position="707"/>
        <end position="786"/>
    </location>
</feature>
<feature type="compositionally biased region" description="Polar residues" evidence="8">
    <location>
        <begin position="82"/>
        <end position="92"/>
    </location>
</feature>
<feature type="compositionally biased region" description="Polar residues" evidence="8">
    <location>
        <begin position="99"/>
        <end position="109"/>
    </location>
</feature>
<dbReference type="SUPFAM" id="SSF53098">
    <property type="entry name" value="Ribonuclease H-like"/>
    <property type="match status" value="1"/>
</dbReference>
<dbReference type="EMBL" id="CAXLJM020000057">
    <property type="protein sequence ID" value="CAL8117968.1"/>
    <property type="molecule type" value="Genomic_DNA"/>
</dbReference>
<dbReference type="InterPro" id="IPR002562">
    <property type="entry name" value="3'-5'_exonuclease_dom"/>
</dbReference>
<accession>A0ABP1R2V5</accession>
<comment type="subcellular location">
    <subcellularLocation>
        <location evidence="1">Nucleus</location>
    </subcellularLocation>
</comment>
<keyword evidence="4" id="KW-0378">Hydrolase</keyword>
<organism evidence="11 12">
    <name type="scientific">Orchesella dallaii</name>
    <dbReference type="NCBI Taxonomy" id="48710"/>
    <lineage>
        <taxon>Eukaryota</taxon>
        <taxon>Metazoa</taxon>
        <taxon>Ecdysozoa</taxon>
        <taxon>Arthropoda</taxon>
        <taxon>Hexapoda</taxon>
        <taxon>Collembola</taxon>
        <taxon>Entomobryomorpha</taxon>
        <taxon>Entomobryoidea</taxon>
        <taxon>Orchesellidae</taxon>
        <taxon>Orchesellinae</taxon>
        <taxon>Orchesella</taxon>
    </lineage>
</organism>
<dbReference type="Pfam" id="PF00077">
    <property type="entry name" value="RVP"/>
    <property type="match status" value="1"/>
</dbReference>
<name>A0ABP1R2V5_9HEXA</name>
<protein>
    <recommendedName>
        <fullName evidence="13">3'-5' exonuclease domain-containing protein</fullName>
    </recommendedName>
</protein>
<evidence type="ECO:0000256" key="8">
    <source>
        <dbReference type="SAM" id="MobiDB-lite"/>
    </source>
</evidence>
<dbReference type="Gene3D" id="2.40.70.10">
    <property type="entry name" value="Acid Proteases"/>
    <property type="match status" value="1"/>
</dbReference>
<dbReference type="PROSITE" id="PS50175">
    <property type="entry name" value="ASP_PROT_RETROV"/>
    <property type="match status" value="1"/>
</dbReference>
<dbReference type="CDD" id="cd00303">
    <property type="entry name" value="retropepsin_like"/>
    <property type="match status" value="1"/>
</dbReference>
<dbReference type="Gene3D" id="1.10.150.80">
    <property type="entry name" value="HRDC domain"/>
    <property type="match status" value="1"/>
</dbReference>
<evidence type="ECO:0000256" key="4">
    <source>
        <dbReference type="ARBA" id="ARBA00022801"/>
    </source>
</evidence>
<dbReference type="InterPro" id="IPR005162">
    <property type="entry name" value="Retrotrans_gag_dom"/>
</dbReference>
<feature type="region of interest" description="Disordered" evidence="8">
    <location>
        <begin position="1186"/>
        <end position="1219"/>
    </location>
</feature>
<evidence type="ECO:0008006" key="13">
    <source>
        <dbReference type="Google" id="ProtNLM"/>
    </source>
</evidence>